<organism evidence="2">
    <name type="scientific">marine sediment metagenome</name>
    <dbReference type="NCBI Taxonomy" id="412755"/>
    <lineage>
        <taxon>unclassified sequences</taxon>
        <taxon>metagenomes</taxon>
        <taxon>ecological metagenomes</taxon>
    </lineage>
</organism>
<dbReference type="GO" id="GO:0006730">
    <property type="term" value="P:one-carbon metabolic process"/>
    <property type="evidence" value="ECO:0007669"/>
    <property type="project" value="InterPro"/>
</dbReference>
<dbReference type="GO" id="GO:0016740">
    <property type="term" value="F:transferase activity"/>
    <property type="evidence" value="ECO:0007669"/>
    <property type="project" value="InterPro"/>
</dbReference>
<protein>
    <recommendedName>
        <fullName evidence="1">Formylmethanofuran: tetrahydromethanopterin formyltransferase Ftr C-terminal domain-containing protein</fullName>
    </recommendedName>
</protein>
<dbReference type="InterPro" id="IPR038765">
    <property type="entry name" value="Papain-like_cys_pep_sf"/>
</dbReference>
<name>X1CEA2_9ZZZZ</name>
<sequence>MEELDLYLQPTEFLNFNRKYVREKAVEITKDLKTEKEKSTALFYWVRDEIKYNMFAYYPKIKANLKASVTMRRKYGFCMSKAVLLSTMARAIGIPARIHMVDIINHKISQRVVDMMGTKAFHCHAYSEMMLNGKCVKIITELENVCTTFDVCSAGSKIETNFPEIGPSTNHPYCPTLRSKLSLDEFKVPDGVFSIPEIVFNALDIESVKEAMKKSIQGIIDMDGLIKISSGNYGGKLGKYKIMLRELGLK</sequence>
<accession>X1CEA2</accession>
<reference evidence="2" key="1">
    <citation type="journal article" date="2014" name="Front. Microbiol.">
        <title>High frequency of phylogenetically diverse reductive dehalogenase-homologous genes in deep subseafloor sedimentary metagenomes.</title>
        <authorList>
            <person name="Kawai M."/>
            <person name="Futagami T."/>
            <person name="Toyoda A."/>
            <person name="Takaki Y."/>
            <person name="Nishi S."/>
            <person name="Hori S."/>
            <person name="Arai W."/>
            <person name="Tsubouchi T."/>
            <person name="Morono Y."/>
            <person name="Uchiyama I."/>
            <person name="Ito T."/>
            <person name="Fujiyama A."/>
            <person name="Inagaki F."/>
            <person name="Takami H."/>
        </authorList>
    </citation>
    <scope>NUCLEOTIDE SEQUENCE</scope>
    <source>
        <strain evidence="2">Expedition CK06-06</strain>
    </source>
</reference>
<gene>
    <name evidence="2" type="ORF">S01H4_21783</name>
</gene>
<evidence type="ECO:0000313" key="2">
    <source>
        <dbReference type="EMBL" id="GAG82546.1"/>
    </source>
</evidence>
<dbReference type="InterPro" id="IPR002770">
    <property type="entry name" value="ForMFR_H4MPT_ForTrfase_C"/>
</dbReference>
<comment type="caution">
    <text evidence="2">The sequence shown here is derived from an EMBL/GenBank/DDBJ whole genome shotgun (WGS) entry which is preliminary data.</text>
</comment>
<evidence type="ECO:0000259" key="1">
    <source>
        <dbReference type="Pfam" id="PF02741"/>
    </source>
</evidence>
<dbReference type="EMBL" id="BART01009909">
    <property type="protein sequence ID" value="GAG82546.1"/>
    <property type="molecule type" value="Genomic_DNA"/>
</dbReference>
<dbReference type="AlphaFoldDB" id="X1CEA2"/>
<feature type="domain" description="Formylmethanofuran: tetrahydromethanopterin formyltransferase Ftr C-terminal" evidence="1">
    <location>
        <begin position="132"/>
        <end position="247"/>
    </location>
</feature>
<dbReference type="SUPFAM" id="SSF54001">
    <property type="entry name" value="Cysteine proteinases"/>
    <property type="match status" value="1"/>
</dbReference>
<proteinExistence type="predicted"/>
<feature type="non-terminal residue" evidence="2">
    <location>
        <position position="250"/>
    </location>
</feature>
<dbReference type="Pfam" id="PF02741">
    <property type="entry name" value="FTR_C"/>
    <property type="match status" value="1"/>
</dbReference>
<dbReference type="Gene3D" id="3.30.70.520">
    <property type="match status" value="1"/>
</dbReference>
<dbReference type="SUPFAM" id="SSF55112">
    <property type="entry name" value="Formylmethanofuran:tetrahydromethanopterin formyltransferase"/>
    <property type="match status" value="1"/>
</dbReference>
<dbReference type="PANTHER" id="PTHR33490:SF3">
    <property type="entry name" value="CONSERVED INTEGRAL MEMBRANE PROTEIN"/>
    <property type="match status" value="1"/>
</dbReference>
<dbReference type="PANTHER" id="PTHR33490">
    <property type="entry name" value="BLR5614 PROTEIN-RELATED"/>
    <property type="match status" value="1"/>
</dbReference>
<dbReference type="InterPro" id="IPR023447">
    <property type="entry name" value="ForMFR_H4MPT_ForTrfase_fd-like"/>
</dbReference>